<dbReference type="InterPro" id="IPR013784">
    <property type="entry name" value="Carb-bd-like_fold"/>
</dbReference>
<evidence type="ECO:0000313" key="13">
    <source>
        <dbReference type="EMBL" id="MEQ2486936.1"/>
    </source>
</evidence>
<evidence type="ECO:0000256" key="6">
    <source>
        <dbReference type="ARBA" id="ARBA00022490"/>
    </source>
</evidence>
<feature type="domain" description="CBM20" evidence="12">
    <location>
        <begin position="122"/>
        <end position="228"/>
    </location>
</feature>
<dbReference type="Gene3D" id="3.20.20.80">
    <property type="entry name" value="Glycosidases"/>
    <property type="match status" value="2"/>
</dbReference>
<dbReference type="EC" id="2.4.1.25" evidence="4"/>
<comment type="catalytic activity">
    <reaction evidence="1">
        <text>Transfers a segment of a (1-&gt;4)-alpha-D-glucan to a new position in an acceptor, which may be glucose or a (1-&gt;4)-alpha-D-glucan.</text>
        <dbReference type="EC" id="2.4.1.25"/>
    </reaction>
</comment>
<evidence type="ECO:0000256" key="8">
    <source>
        <dbReference type="ARBA" id="ARBA00022679"/>
    </source>
</evidence>
<evidence type="ECO:0000256" key="5">
    <source>
        <dbReference type="ARBA" id="ARBA00020295"/>
    </source>
</evidence>
<evidence type="ECO:0000259" key="12">
    <source>
        <dbReference type="PROSITE" id="PS51166"/>
    </source>
</evidence>
<keyword evidence="8 13" id="KW-0808">Transferase</keyword>
<dbReference type="Pfam" id="PF00686">
    <property type="entry name" value="CBM_20"/>
    <property type="match status" value="1"/>
</dbReference>
<dbReference type="EMBL" id="JBBNFP010000027">
    <property type="protein sequence ID" value="MEQ2486936.1"/>
    <property type="molecule type" value="Genomic_DNA"/>
</dbReference>
<dbReference type="GO" id="GO:0004134">
    <property type="term" value="F:4-alpha-glucanotransferase activity"/>
    <property type="evidence" value="ECO:0007669"/>
    <property type="project" value="UniProtKB-EC"/>
</dbReference>
<dbReference type="SUPFAM" id="SSF51445">
    <property type="entry name" value="(Trans)glycosidases"/>
    <property type="match status" value="1"/>
</dbReference>
<dbReference type="PANTHER" id="PTHR32518:SF3">
    <property type="entry name" value="4-ALPHA-GLUCANOTRANSFERASE"/>
    <property type="match status" value="1"/>
</dbReference>
<comment type="similarity">
    <text evidence="3">Belongs to the disproportionating enzyme family.</text>
</comment>
<dbReference type="RefSeq" id="WP_215760293.1">
    <property type="nucleotide sequence ID" value="NZ_JAHKBE010000037.1"/>
</dbReference>
<evidence type="ECO:0000256" key="2">
    <source>
        <dbReference type="ARBA" id="ARBA00004496"/>
    </source>
</evidence>
<proteinExistence type="inferred from homology"/>
<dbReference type="Proteomes" id="UP001487296">
    <property type="component" value="Unassembled WGS sequence"/>
</dbReference>
<keyword evidence="14" id="KW-1185">Reference proteome</keyword>
<comment type="caution">
    <text evidence="13">The sequence shown here is derived from an EMBL/GenBank/DDBJ whole genome shotgun (WGS) entry which is preliminary data.</text>
</comment>
<comment type="subcellular location">
    <subcellularLocation>
        <location evidence="2">Cytoplasm</location>
    </subcellularLocation>
</comment>
<protein>
    <recommendedName>
        <fullName evidence="5">4-alpha-glucanotransferase</fullName>
        <ecNumber evidence="4">2.4.1.25</ecNumber>
    </recommendedName>
    <alternativeName>
        <fullName evidence="10">Amylomaltase</fullName>
    </alternativeName>
    <alternativeName>
        <fullName evidence="11">Disproportionating enzyme</fullName>
    </alternativeName>
</protein>
<keyword evidence="9" id="KW-0119">Carbohydrate metabolism</keyword>
<dbReference type="Gene3D" id="2.60.40.10">
    <property type="entry name" value="Immunoglobulins"/>
    <property type="match status" value="1"/>
</dbReference>
<dbReference type="Pfam" id="PF02446">
    <property type="entry name" value="Glyco_hydro_77"/>
    <property type="match status" value="1"/>
</dbReference>
<evidence type="ECO:0000256" key="1">
    <source>
        <dbReference type="ARBA" id="ARBA00000439"/>
    </source>
</evidence>
<name>A0ABV1FR91_9BACT</name>
<dbReference type="SMART" id="SM01065">
    <property type="entry name" value="CBM_2"/>
    <property type="match status" value="1"/>
</dbReference>
<evidence type="ECO:0000256" key="4">
    <source>
        <dbReference type="ARBA" id="ARBA00012560"/>
    </source>
</evidence>
<dbReference type="InterPro" id="IPR002044">
    <property type="entry name" value="CBM20"/>
</dbReference>
<evidence type="ECO:0000256" key="11">
    <source>
        <dbReference type="ARBA" id="ARBA00031501"/>
    </source>
</evidence>
<dbReference type="PROSITE" id="PS51166">
    <property type="entry name" value="CBM20"/>
    <property type="match status" value="1"/>
</dbReference>
<evidence type="ECO:0000313" key="14">
    <source>
        <dbReference type="Proteomes" id="UP001487296"/>
    </source>
</evidence>
<organism evidence="13 14">
    <name type="scientific">Hallella faecis</name>
    <dbReference type="NCBI Taxonomy" id="2841596"/>
    <lineage>
        <taxon>Bacteria</taxon>
        <taxon>Pseudomonadati</taxon>
        <taxon>Bacteroidota</taxon>
        <taxon>Bacteroidia</taxon>
        <taxon>Bacteroidales</taxon>
        <taxon>Prevotellaceae</taxon>
        <taxon>Hallella</taxon>
    </lineage>
</organism>
<sequence length="897" mass="104641">MNILFNLQYATVFGETLQLNVVDRNGAKAQTYGMNMTADKTWTCQMAVDTSVTHIDYYFSVDRGGQEERHEWTTITHRLELNGKKTDTYLVSNRWQDIPGDSYLYSSAFTDCVNRRNHSRMKASAYAKTLRLVVRAPQLRGGCQLAVVGEDKALGQWIADKAVRMVEHNHNEWVADLNLRDFANAGTTEFKFVAWTDKGDLLWETGANRRLELPMADNGQMVVRELDQAFFEIYNERLAGTLIPVFSLRTRGSFGVGDFGDLKRMVDWVAETEQRVLQVLPINDTTSTHTWTDSYPYSAISIFALHPQFVDLRQLPPIADKKKAAEMEALRKKLNALSQIDYEQVNNAKTEYLRIIFKQEGEAVMKTTHFRKFMAENEHWLVPYAQYCHLRDTLGTVDFSQWKGHEQWHEADRGALRNPRTEEYREVAFYYYVQYVLHKQMQEAHEYAKARGVVLKGDIPIGVNRCGCDVWHEPQYFNLNAQAGAPPDAFSVNGQNWGFPTYNWQRMIDDGCQWWIRRFQNMAKYFDAYRIDHVLGFFRIWAIPITCVHGLLGQFAPALGMSREEIEGYGLHFQEQLFTTPFIARWVVDRVFREHAQEVIDTYLDHQHDDIYALKPQYDTERKIEAAFKDKNSDVDIWIRDGLYALASDVLFVRDYNDPNKFHPRITAQLNFMYEALYDSDKEKFNRIYNDYYYRRNNNFWYNEAMKKLPVLVQATRMLVCAEDLGMVPDCVAWVMNELRILSLELQQMPKDPKLTFGDLARNPYRSVCTLSTHDMPTLRQWWDEDYNRTQDYYASKLYRGGAAPHPLPGWLAKEIVADQLSCPSMLCVLLLQDWMAIDEQLRLPDAGAERINIPANPHHYWRYRMHINIEDLLANTPYNNTIKDLITEAGRHLNNK</sequence>
<dbReference type="InterPro" id="IPR013783">
    <property type="entry name" value="Ig-like_fold"/>
</dbReference>
<dbReference type="InterPro" id="IPR003385">
    <property type="entry name" value="Glyco_hydro_77"/>
</dbReference>
<dbReference type="SUPFAM" id="SSF49452">
    <property type="entry name" value="Starch-binding domain-like"/>
    <property type="match status" value="1"/>
</dbReference>
<dbReference type="InterPro" id="IPR017853">
    <property type="entry name" value="GH"/>
</dbReference>
<accession>A0ABV1FR91</accession>
<dbReference type="PANTHER" id="PTHR32518">
    <property type="match status" value="1"/>
</dbReference>
<evidence type="ECO:0000256" key="3">
    <source>
        <dbReference type="ARBA" id="ARBA00005684"/>
    </source>
</evidence>
<evidence type="ECO:0000256" key="10">
    <source>
        <dbReference type="ARBA" id="ARBA00031423"/>
    </source>
</evidence>
<gene>
    <name evidence="13" type="ORF">AAAT34_07690</name>
</gene>
<evidence type="ECO:0000256" key="7">
    <source>
        <dbReference type="ARBA" id="ARBA00022676"/>
    </source>
</evidence>
<evidence type="ECO:0000256" key="9">
    <source>
        <dbReference type="ARBA" id="ARBA00023277"/>
    </source>
</evidence>
<keyword evidence="6" id="KW-0963">Cytoplasm</keyword>
<keyword evidence="7 13" id="KW-0328">Glycosyltransferase</keyword>
<reference evidence="13 14" key="1">
    <citation type="submission" date="2024-04" db="EMBL/GenBank/DDBJ databases">
        <title>Human intestinal bacterial collection.</title>
        <authorList>
            <person name="Pauvert C."/>
            <person name="Hitch T.C.A."/>
            <person name="Clavel T."/>
        </authorList>
    </citation>
    <scope>NUCLEOTIDE SEQUENCE [LARGE SCALE GENOMIC DNA]</scope>
    <source>
        <strain evidence="13 14">CLA-AA-H145</strain>
    </source>
</reference>